<organism evidence="2 3">
    <name type="scientific">Pseudooceanicola albus</name>
    <dbReference type="NCBI Taxonomy" id="2692189"/>
    <lineage>
        <taxon>Bacteria</taxon>
        <taxon>Pseudomonadati</taxon>
        <taxon>Pseudomonadota</taxon>
        <taxon>Alphaproteobacteria</taxon>
        <taxon>Rhodobacterales</taxon>
        <taxon>Paracoccaceae</taxon>
        <taxon>Pseudooceanicola</taxon>
    </lineage>
</organism>
<protein>
    <recommendedName>
        <fullName evidence="4">Lipoprotein</fullName>
    </recommendedName>
</protein>
<dbReference type="EMBL" id="WUMU01000007">
    <property type="protein sequence ID" value="MXN17982.1"/>
    <property type="molecule type" value="Genomic_DNA"/>
</dbReference>
<evidence type="ECO:0000313" key="2">
    <source>
        <dbReference type="EMBL" id="MXN17982.1"/>
    </source>
</evidence>
<evidence type="ECO:0000256" key="1">
    <source>
        <dbReference type="SAM" id="SignalP"/>
    </source>
</evidence>
<feature type="chain" id="PRO_5027017721" description="Lipoprotein" evidence="1">
    <location>
        <begin position="22"/>
        <end position="215"/>
    </location>
</feature>
<name>A0A6L7G2S2_9RHOB</name>
<dbReference type="PROSITE" id="PS51257">
    <property type="entry name" value="PROKAR_LIPOPROTEIN"/>
    <property type="match status" value="1"/>
</dbReference>
<sequence length="215" mass="23371">MSLKNLALAATLLVAACTAPGLMPFERQAIQDTVQYRIGSLKQMWVAPKPTLIMVQRDLGRDREQLIGLQNETTLPGDNFLWVRARASNGLSSVGRFTLAGLTERFGSVPAPFKKLDEQNLNSAEDSLGSYFWQEYRTGVSTVCVLAFRRTTSGARELPGNAADLEMLMRNCVNGTVQEALAPIRDTQISFGVISSPSAPQGGNRMLSPLAAPLQ</sequence>
<feature type="signal peptide" evidence="1">
    <location>
        <begin position="1"/>
        <end position="21"/>
    </location>
</feature>
<evidence type="ECO:0008006" key="4">
    <source>
        <dbReference type="Google" id="ProtNLM"/>
    </source>
</evidence>
<gene>
    <name evidence="2" type="ORF">GR170_09060</name>
</gene>
<dbReference type="AlphaFoldDB" id="A0A6L7G2S2"/>
<evidence type="ECO:0000313" key="3">
    <source>
        <dbReference type="Proteomes" id="UP000477911"/>
    </source>
</evidence>
<comment type="caution">
    <text evidence="2">The sequence shown here is derived from an EMBL/GenBank/DDBJ whole genome shotgun (WGS) entry which is preliminary data.</text>
</comment>
<keyword evidence="3" id="KW-1185">Reference proteome</keyword>
<dbReference type="RefSeq" id="WP_160893876.1">
    <property type="nucleotide sequence ID" value="NZ_WUMU01000007.1"/>
</dbReference>
<proteinExistence type="predicted"/>
<keyword evidence="1" id="KW-0732">Signal</keyword>
<dbReference type="Proteomes" id="UP000477911">
    <property type="component" value="Unassembled WGS sequence"/>
</dbReference>
<reference evidence="2 3" key="1">
    <citation type="submission" date="2019-12" db="EMBL/GenBank/DDBJ databases">
        <authorList>
            <person name="Li M."/>
        </authorList>
    </citation>
    <scope>NUCLEOTIDE SEQUENCE [LARGE SCALE GENOMIC DNA]</scope>
    <source>
        <strain evidence="2 3">GBMRC 2024</strain>
    </source>
</reference>
<accession>A0A6L7G2S2</accession>